<evidence type="ECO:0000256" key="3">
    <source>
        <dbReference type="SAM" id="MobiDB-lite"/>
    </source>
</evidence>
<feature type="region of interest" description="Disordered" evidence="3">
    <location>
        <begin position="220"/>
        <end position="318"/>
    </location>
</feature>
<gene>
    <name evidence="5" type="ORF">NESM_000795800</name>
</gene>
<keyword evidence="6" id="KW-1185">Reference proteome</keyword>
<dbReference type="PANTHER" id="PTHR14790:SF15">
    <property type="entry name" value="RECQ-MEDIATED GENOME INSTABILITY PROTEIN 1"/>
    <property type="match status" value="1"/>
</dbReference>
<dbReference type="InterPro" id="IPR013894">
    <property type="entry name" value="RMI1_OB"/>
</dbReference>
<dbReference type="AlphaFoldDB" id="A0AAW0EY07"/>
<reference evidence="5 6" key="1">
    <citation type="journal article" date="2021" name="MBio">
        <title>A New Model Trypanosomatid, Novymonas esmeraldas: Genomic Perception of Its 'Candidatus Pandoraea novymonadis' Endosymbiont.</title>
        <authorList>
            <person name="Zakharova A."/>
            <person name="Saura A."/>
            <person name="Butenko A."/>
            <person name="Podesvova L."/>
            <person name="Warmusova S."/>
            <person name="Kostygov A.Y."/>
            <person name="Nenarokova A."/>
            <person name="Lukes J."/>
            <person name="Opperdoes F.R."/>
            <person name="Yurchenko V."/>
        </authorList>
    </citation>
    <scope>NUCLEOTIDE SEQUENCE [LARGE SCALE GENOMIC DNA]</scope>
    <source>
        <strain evidence="5 6">E262AT.01</strain>
    </source>
</reference>
<dbReference type="PANTHER" id="PTHR14790">
    <property type="entry name" value="RECQ-MEDIATED GENOME INSTABILITY PROTEIN 1 RMI1"/>
    <property type="match status" value="1"/>
</dbReference>
<evidence type="ECO:0000256" key="1">
    <source>
        <dbReference type="ARBA" id="ARBA00006395"/>
    </source>
</evidence>
<name>A0AAW0EY07_9TRYP</name>
<dbReference type="GO" id="GO:0031422">
    <property type="term" value="C:RecQ family helicase-topoisomerase III complex"/>
    <property type="evidence" value="ECO:0007669"/>
    <property type="project" value="TreeGrafter"/>
</dbReference>
<dbReference type="GO" id="GO:0000712">
    <property type="term" value="P:resolution of meiotic recombination intermediates"/>
    <property type="evidence" value="ECO:0007669"/>
    <property type="project" value="TreeGrafter"/>
</dbReference>
<protein>
    <recommendedName>
        <fullName evidence="2">RecQ-mediated genome instability protein 1</fullName>
    </recommendedName>
</protein>
<feature type="compositionally biased region" description="Gly residues" evidence="3">
    <location>
        <begin position="282"/>
        <end position="292"/>
    </location>
</feature>
<dbReference type="InterPro" id="IPR042470">
    <property type="entry name" value="RMI1_N_C_sf"/>
</dbReference>
<evidence type="ECO:0000256" key="2">
    <source>
        <dbReference type="ARBA" id="ARBA00018987"/>
    </source>
</evidence>
<comment type="caution">
    <text evidence="5">The sequence shown here is derived from an EMBL/GenBank/DDBJ whole genome shotgun (WGS) entry which is preliminary data.</text>
</comment>
<evidence type="ECO:0000313" key="5">
    <source>
        <dbReference type="EMBL" id="KAK7198367.1"/>
    </source>
</evidence>
<dbReference type="SMART" id="SM01161">
    <property type="entry name" value="DUF1767"/>
    <property type="match status" value="1"/>
</dbReference>
<dbReference type="Pfam" id="PF08585">
    <property type="entry name" value="RMI1_N_C"/>
    <property type="match status" value="1"/>
</dbReference>
<evidence type="ECO:0000313" key="6">
    <source>
        <dbReference type="Proteomes" id="UP001430356"/>
    </source>
</evidence>
<feature type="compositionally biased region" description="Gly residues" evidence="3">
    <location>
        <begin position="304"/>
        <end position="317"/>
    </location>
</feature>
<dbReference type="GO" id="GO:0000724">
    <property type="term" value="P:double-strand break repair via homologous recombination"/>
    <property type="evidence" value="ECO:0007669"/>
    <property type="project" value="TreeGrafter"/>
</dbReference>
<dbReference type="Gene3D" id="2.40.50.770">
    <property type="entry name" value="RecQ-mediated genome instability protein Rmi1, C-terminal domain"/>
    <property type="match status" value="1"/>
</dbReference>
<sequence length="347" mass="36268">MTALVDEVRERYSLSLSTDYVERCGRGRASLTSLELYQRALRENLRDICGASLLPYGVAAQVSATLPSAVVMQINASRDATQPLRPCADTSDEEVALTAAFQRNSDKRLLRLQLTDGNTEIPALELSTLRAFTGIPIPGEKLLIHKDAEVRHGCIILSEDNVSFLGGEVPQLRQDYLAHRRRLEVGYQTSGGLDGAPRFAPLDVGQHHCVGGPSSAGLHMGPVPPHAYNGGGAGHGHHVHHSGGGGTQPPISGGYDQTHSRGGGGGGGYGGRGRSGRDGGHGGRGGASGHQRGGGHGRGRGDGGRGGGHYGGGGTDGTGSYHVDTVHFQVPAERFPAIHEANFPRLV</sequence>
<feature type="compositionally biased region" description="Gly residues" evidence="3">
    <location>
        <begin position="261"/>
        <end position="273"/>
    </location>
</feature>
<organism evidence="5 6">
    <name type="scientific">Novymonas esmeraldas</name>
    <dbReference type="NCBI Taxonomy" id="1808958"/>
    <lineage>
        <taxon>Eukaryota</taxon>
        <taxon>Discoba</taxon>
        <taxon>Euglenozoa</taxon>
        <taxon>Kinetoplastea</taxon>
        <taxon>Metakinetoplastina</taxon>
        <taxon>Trypanosomatida</taxon>
        <taxon>Trypanosomatidae</taxon>
        <taxon>Novymonas</taxon>
    </lineage>
</organism>
<dbReference type="Proteomes" id="UP001430356">
    <property type="component" value="Unassembled WGS sequence"/>
</dbReference>
<proteinExistence type="inferred from homology"/>
<dbReference type="GO" id="GO:0016604">
    <property type="term" value="C:nuclear body"/>
    <property type="evidence" value="ECO:0007669"/>
    <property type="project" value="TreeGrafter"/>
</dbReference>
<accession>A0AAW0EY07</accession>
<feature type="domain" description="RecQ mediated genome instability protein 1 OB-fold" evidence="4">
    <location>
        <begin position="54"/>
        <end position="178"/>
    </location>
</feature>
<evidence type="ECO:0000259" key="4">
    <source>
        <dbReference type="Pfam" id="PF08585"/>
    </source>
</evidence>
<dbReference type="EMBL" id="JAECZO010000146">
    <property type="protein sequence ID" value="KAK7198367.1"/>
    <property type="molecule type" value="Genomic_DNA"/>
</dbReference>
<comment type="similarity">
    <text evidence="1">Belongs to the RMI1 family.</text>
</comment>